<protein>
    <recommendedName>
        <fullName evidence="4">Small ribosomal subunit protein uS5</fullName>
    </recommendedName>
    <alternativeName>
        <fullName evidence="5">30S ribosomal protein S5</fullName>
    </alternativeName>
</protein>
<dbReference type="Proteomes" id="UP000753196">
    <property type="component" value="Unassembled WGS sequence"/>
</dbReference>
<dbReference type="InterPro" id="IPR005324">
    <property type="entry name" value="Ribosomal_uS5_C"/>
</dbReference>
<reference evidence="10" key="1">
    <citation type="submission" date="2020-07" db="EMBL/GenBank/DDBJ databases">
        <title>Huge and variable diversity of episymbiotic CPR bacteria and DPANN archaea in groundwater ecosystems.</title>
        <authorList>
            <person name="He C.Y."/>
            <person name="Keren R."/>
            <person name="Whittaker M."/>
            <person name="Farag I.F."/>
            <person name="Doudna J."/>
            <person name="Cate J.H.D."/>
            <person name="Banfield J.F."/>
        </authorList>
    </citation>
    <scope>NUCLEOTIDE SEQUENCE</scope>
    <source>
        <strain evidence="10">NC_groundwater_973_Pr1_S-0.2um_54_13</strain>
    </source>
</reference>
<dbReference type="GO" id="GO:0005737">
    <property type="term" value="C:cytoplasm"/>
    <property type="evidence" value="ECO:0007669"/>
    <property type="project" value="UniProtKB-ARBA"/>
</dbReference>
<dbReference type="Pfam" id="PF00333">
    <property type="entry name" value="Ribosomal_S5"/>
    <property type="match status" value="1"/>
</dbReference>
<dbReference type="GO" id="GO:1990904">
    <property type="term" value="C:ribonucleoprotein complex"/>
    <property type="evidence" value="ECO:0007669"/>
    <property type="project" value="UniProtKB-UniRule"/>
</dbReference>
<dbReference type="GO" id="GO:0006412">
    <property type="term" value="P:translation"/>
    <property type="evidence" value="ECO:0007669"/>
    <property type="project" value="InterPro"/>
</dbReference>
<dbReference type="PANTHER" id="PTHR48277">
    <property type="entry name" value="MITOCHONDRIAL RIBOSOMAL PROTEIN S5"/>
    <property type="match status" value="1"/>
</dbReference>
<dbReference type="Pfam" id="PF03719">
    <property type="entry name" value="Ribosomal_S5_C"/>
    <property type="match status" value="1"/>
</dbReference>
<comment type="caution">
    <text evidence="10">The sequence shown here is derived from an EMBL/GenBank/DDBJ whole genome shotgun (WGS) entry which is preliminary data.</text>
</comment>
<gene>
    <name evidence="10" type="ORF">HY221_01935</name>
</gene>
<evidence type="ECO:0000256" key="2">
    <source>
        <dbReference type="ARBA" id="ARBA00022980"/>
    </source>
</evidence>
<dbReference type="GO" id="GO:0003735">
    <property type="term" value="F:structural constituent of ribosome"/>
    <property type="evidence" value="ECO:0007669"/>
    <property type="project" value="UniProtKB-UniRule"/>
</dbReference>
<evidence type="ECO:0000256" key="5">
    <source>
        <dbReference type="ARBA" id="ARBA00035519"/>
    </source>
</evidence>
<dbReference type="GO" id="GO:0003723">
    <property type="term" value="F:RNA binding"/>
    <property type="evidence" value="ECO:0007669"/>
    <property type="project" value="InterPro"/>
</dbReference>
<evidence type="ECO:0000313" key="10">
    <source>
        <dbReference type="EMBL" id="MBI3631072.1"/>
    </source>
</evidence>
<evidence type="ECO:0000256" key="4">
    <source>
        <dbReference type="ARBA" id="ARBA00035255"/>
    </source>
</evidence>
<dbReference type="InterPro" id="IPR020568">
    <property type="entry name" value="Ribosomal_Su5_D2-typ_SF"/>
</dbReference>
<name>A0A932R1P5_9BACT</name>
<evidence type="ECO:0000256" key="6">
    <source>
        <dbReference type="PROSITE-ProRule" id="PRU00268"/>
    </source>
</evidence>
<keyword evidence="3 6" id="KW-0687">Ribonucleoprotein</keyword>
<dbReference type="SUPFAM" id="SSF54211">
    <property type="entry name" value="Ribosomal protein S5 domain 2-like"/>
    <property type="match status" value="1"/>
</dbReference>
<evidence type="ECO:0000256" key="1">
    <source>
        <dbReference type="ARBA" id="ARBA00008945"/>
    </source>
</evidence>
<evidence type="ECO:0000259" key="9">
    <source>
        <dbReference type="PROSITE" id="PS50881"/>
    </source>
</evidence>
<evidence type="ECO:0000256" key="3">
    <source>
        <dbReference type="ARBA" id="ARBA00023274"/>
    </source>
</evidence>
<dbReference type="PANTHER" id="PTHR48277:SF1">
    <property type="entry name" value="MITOCHONDRIAL RIBOSOMAL PROTEIN S5"/>
    <property type="match status" value="1"/>
</dbReference>
<evidence type="ECO:0000256" key="8">
    <source>
        <dbReference type="SAM" id="MobiDB-lite"/>
    </source>
</evidence>
<dbReference type="PROSITE" id="PS50881">
    <property type="entry name" value="S5_DSRBD"/>
    <property type="match status" value="1"/>
</dbReference>
<dbReference type="EMBL" id="JACQCR010000044">
    <property type="protein sequence ID" value="MBI3631072.1"/>
    <property type="molecule type" value="Genomic_DNA"/>
</dbReference>
<keyword evidence="2 6" id="KW-0689">Ribosomal protein</keyword>
<dbReference type="Gene3D" id="3.30.160.20">
    <property type="match status" value="1"/>
</dbReference>
<dbReference type="InterPro" id="IPR013810">
    <property type="entry name" value="Ribosomal_uS5_N"/>
</dbReference>
<accession>A0A932R1P5</accession>
<dbReference type="SUPFAM" id="SSF54768">
    <property type="entry name" value="dsRNA-binding domain-like"/>
    <property type="match status" value="1"/>
</dbReference>
<organism evidence="10 11">
    <name type="scientific">Candidatus Sungiibacteriota bacterium</name>
    <dbReference type="NCBI Taxonomy" id="2750080"/>
    <lineage>
        <taxon>Bacteria</taxon>
        <taxon>Candidatus Sungiibacteriota</taxon>
    </lineage>
</organism>
<feature type="domain" description="S5 DRBM" evidence="9">
    <location>
        <begin position="19"/>
        <end position="82"/>
    </location>
</feature>
<dbReference type="GO" id="GO:0005840">
    <property type="term" value="C:ribosome"/>
    <property type="evidence" value="ECO:0007669"/>
    <property type="project" value="UniProtKB-KW"/>
</dbReference>
<proteinExistence type="inferred from homology"/>
<feature type="region of interest" description="Disordered" evidence="8">
    <location>
        <begin position="155"/>
        <end position="178"/>
    </location>
</feature>
<evidence type="ECO:0000256" key="7">
    <source>
        <dbReference type="RuleBase" id="RU003823"/>
    </source>
</evidence>
<dbReference type="Gene3D" id="3.30.230.10">
    <property type="match status" value="1"/>
</dbReference>
<sequence>MASPYRGRAESRMRTRSEFDQKVLDIRRTARVVAGGRRFSFRATVIIGDRAGQVGVGVGKGAAVAEAVEKGARRARACLVRVPITEAKTIPHEVAAKYSAARVRLAPAREGRGLVVGGPIRMIADLAGIKNMSAKILGRTANKLNNARATMEALKKLKPSTSKRPGGTNETVSSTVGS</sequence>
<dbReference type="InterPro" id="IPR000851">
    <property type="entry name" value="Ribosomal_uS5"/>
</dbReference>
<dbReference type="FunFam" id="3.30.230.10:FF:000002">
    <property type="entry name" value="30S ribosomal protein S5"/>
    <property type="match status" value="1"/>
</dbReference>
<evidence type="ECO:0000313" key="11">
    <source>
        <dbReference type="Proteomes" id="UP000753196"/>
    </source>
</evidence>
<dbReference type="AlphaFoldDB" id="A0A932R1P5"/>
<feature type="compositionally biased region" description="Polar residues" evidence="8">
    <location>
        <begin position="159"/>
        <end position="178"/>
    </location>
</feature>
<comment type="similarity">
    <text evidence="1 7">Belongs to the universal ribosomal protein uS5 family.</text>
</comment>
<dbReference type="InterPro" id="IPR014721">
    <property type="entry name" value="Ribsml_uS5_D2-typ_fold_subgr"/>
</dbReference>